<evidence type="ECO:0000313" key="2">
    <source>
        <dbReference type="Proteomes" id="UP000326857"/>
    </source>
</evidence>
<dbReference type="AlphaFoldDB" id="A0A5E7ZCS4"/>
<accession>A0A5E7ZCS4</accession>
<reference evidence="1 2" key="1">
    <citation type="submission" date="2019-09" db="EMBL/GenBank/DDBJ databases">
        <authorList>
            <person name="Dittami M. S."/>
        </authorList>
    </citation>
    <scope>NUCLEOTIDE SEQUENCE [LARGE SCALE GENOMIC DNA]</scope>
    <source>
        <strain evidence="1">SPHINGO391</strain>
    </source>
</reference>
<gene>
    <name evidence="1" type="ORF">SPHINGO391_440229</name>
</gene>
<evidence type="ECO:0000313" key="1">
    <source>
        <dbReference type="EMBL" id="VVT14427.1"/>
    </source>
</evidence>
<organism evidence="1 2">
    <name type="scientific">Sphingomonas aurantiaca</name>
    <dbReference type="NCBI Taxonomy" id="185949"/>
    <lineage>
        <taxon>Bacteria</taxon>
        <taxon>Pseudomonadati</taxon>
        <taxon>Pseudomonadota</taxon>
        <taxon>Alphaproteobacteria</taxon>
        <taxon>Sphingomonadales</taxon>
        <taxon>Sphingomonadaceae</taxon>
        <taxon>Sphingomonas</taxon>
    </lineage>
</organism>
<dbReference type="EMBL" id="CABVLI010000039">
    <property type="protein sequence ID" value="VVT14427.1"/>
    <property type="molecule type" value="Genomic_DNA"/>
</dbReference>
<protein>
    <submittedName>
        <fullName evidence="1">Uncharacterized protein</fullName>
    </submittedName>
</protein>
<sequence>MRQARYPLAQHLAVAADIGRTHLEQIIEAAGDHVALLDLADRQHRAAERVERGLARVGQLHLGERDVVEPEHHRIEHRAETPNIAIVEQTFQSDLARRLRQADAPRELGHRHPAVVAQQVDDTAIELVDRASWLGVIGHLTFSTTINWPVRLLKVY</sequence>
<proteinExistence type="predicted"/>
<name>A0A5E7ZCS4_9SPHN</name>
<dbReference type="Proteomes" id="UP000326857">
    <property type="component" value="Unassembled WGS sequence"/>
</dbReference>